<proteinExistence type="predicted"/>
<evidence type="ECO:0000313" key="3">
    <source>
        <dbReference type="EMBL" id="MVQ31699.1"/>
    </source>
</evidence>
<dbReference type="AlphaFoldDB" id="A0A6N8IXF8"/>
<dbReference type="EMBL" id="WSEL01000009">
    <property type="protein sequence ID" value="MVQ31699.1"/>
    <property type="molecule type" value="Genomic_DNA"/>
</dbReference>
<protein>
    <submittedName>
        <fullName evidence="3">Uncharacterized protein</fullName>
    </submittedName>
</protein>
<comment type="caution">
    <text evidence="3">The sequence shown here is derived from an EMBL/GenBank/DDBJ whole genome shotgun (WGS) entry which is preliminary data.</text>
</comment>
<feature type="compositionally biased region" description="Basic and acidic residues" evidence="1">
    <location>
        <begin position="192"/>
        <end position="205"/>
    </location>
</feature>
<keyword evidence="2" id="KW-0732">Signal</keyword>
<evidence type="ECO:0000256" key="2">
    <source>
        <dbReference type="SAM" id="SignalP"/>
    </source>
</evidence>
<feature type="region of interest" description="Disordered" evidence="1">
    <location>
        <begin position="183"/>
        <end position="221"/>
    </location>
</feature>
<evidence type="ECO:0000256" key="1">
    <source>
        <dbReference type="SAM" id="MobiDB-lite"/>
    </source>
</evidence>
<keyword evidence="4" id="KW-1185">Reference proteome</keyword>
<evidence type="ECO:0000313" key="4">
    <source>
        <dbReference type="Proteomes" id="UP000469385"/>
    </source>
</evidence>
<organism evidence="3 4">
    <name type="scientific">Ramlibacter pinisoli</name>
    <dbReference type="NCBI Taxonomy" id="2682844"/>
    <lineage>
        <taxon>Bacteria</taxon>
        <taxon>Pseudomonadati</taxon>
        <taxon>Pseudomonadota</taxon>
        <taxon>Betaproteobacteria</taxon>
        <taxon>Burkholderiales</taxon>
        <taxon>Comamonadaceae</taxon>
        <taxon>Ramlibacter</taxon>
    </lineage>
</organism>
<dbReference type="RefSeq" id="WP_157399721.1">
    <property type="nucleotide sequence ID" value="NZ_WSEL01000009.1"/>
</dbReference>
<reference evidence="3 4" key="1">
    <citation type="submission" date="2019-12" db="EMBL/GenBank/DDBJ databases">
        <authorList>
            <person name="Huq M.A."/>
        </authorList>
    </citation>
    <scope>NUCLEOTIDE SEQUENCE [LARGE SCALE GENOMIC DNA]</scope>
    <source>
        <strain evidence="3 4">MAH-25</strain>
    </source>
</reference>
<name>A0A6N8IXF8_9BURK</name>
<feature type="signal peptide" evidence="2">
    <location>
        <begin position="1"/>
        <end position="19"/>
    </location>
</feature>
<dbReference type="Proteomes" id="UP000469385">
    <property type="component" value="Unassembled WGS sequence"/>
</dbReference>
<accession>A0A6N8IXF8</accession>
<gene>
    <name evidence="3" type="ORF">GON04_19735</name>
</gene>
<feature type="chain" id="PRO_5026859517" evidence="2">
    <location>
        <begin position="20"/>
        <end position="258"/>
    </location>
</feature>
<sequence>MLRTGVCVVLAGAAFSVAAQGPVKVQSRSGKFCKALAPPDWSFTGENPAGSAFGADMQRADGQALASYFIVGVSGEMRASATYGRWYSTPQAAAMATLTQMGRVPVQCGQPSSPIQGTFLMQCQTPRFVGVALYQVFPMAGNGFVLVMRTAGATPSVWQRDAELASAVSRSIRCAVPLRPTSFDYTSGPPDSTKRRGKAGEKSDYSRWSGMENAHDPATGQNYWAEAGKDWRENGPRGPGYYVNIGGEERLLTLGRSD</sequence>